<keyword evidence="3" id="KW-0813">Transport</keyword>
<comment type="caution">
    <text evidence="3">The sequence shown here is derived from an EMBL/GenBank/DDBJ whole genome shotgun (WGS) entry which is preliminary data.</text>
</comment>
<dbReference type="Proteomes" id="UP000188836">
    <property type="component" value="Unassembled WGS sequence"/>
</dbReference>
<dbReference type="RefSeq" id="WP_077116959.1">
    <property type="nucleotide sequence ID" value="NZ_MUKP01000011.1"/>
</dbReference>
<keyword evidence="1" id="KW-0812">Transmembrane</keyword>
<dbReference type="SUPFAM" id="SSF81324">
    <property type="entry name" value="Voltage-gated potassium channels"/>
    <property type="match status" value="1"/>
</dbReference>
<proteinExistence type="predicted"/>
<protein>
    <submittedName>
        <fullName evidence="3">Voltage-gated potassium channel protein</fullName>
    </submittedName>
</protein>
<keyword evidence="1" id="KW-0472">Membrane</keyword>
<feature type="domain" description="Potassium channel" evidence="2">
    <location>
        <begin position="85"/>
        <end position="166"/>
    </location>
</feature>
<accession>A0A1W0BDT8</accession>
<dbReference type="Pfam" id="PF07885">
    <property type="entry name" value="Ion_trans_2"/>
    <property type="match status" value="1"/>
</dbReference>
<keyword evidence="3" id="KW-0406">Ion transport</keyword>
<dbReference type="STRING" id="1538463.B0T36_24015"/>
<keyword evidence="1" id="KW-1133">Transmembrane helix</keyword>
<dbReference type="InterPro" id="IPR013099">
    <property type="entry name" value="K_chnl_dom"/>
</dbReference>
<dbReference type="OrthoDB" id="9799090at2"/>
<feature type="transmembrane region" description="Helical" evidence="1">
    <location>
        <begin position="39"/>
        <end position="61"/>
    </location>
</feature>
<feature type="transmembrane region" description="Helical" evidence="1">
    <location>
        <begin position="147"/>
        <end position="166"/>
    </location>
</feature>
<evidence type="ECO:0000256" key="1">
    <source>
        <dbReference type="SAM" id="Phobius"/>
    </source>
</evidence>
<feature type="transmembrane region" description="Helical" evidence="1">
    <location>
        <begin position="81"/>
        <end position="98"/>
    </location>
</feature>
<keyword evidence="4" id="KW-1185">Reference proteome</keyword>
<gene>
    <name evidence="3" type="ORF">B0T46_13435</name>
</gene>
<organism evidence="3 4">
    <name type="scientific">Nocardia donostiensis</name>
    <dbReference type="NCBI Taxonomy" id="1538463"/>
    <lineage>
        <taxon>Bacteria</taxon>
        <taxon>Bacillati</taxon>
        <taxon>Actinomycetota</taxon>
        <taxon>Actinomycetes</taxon>
        <taxon>Mycobacteriales</taxon>
        <taxon>Nocardiaceae</taxon>
        <taxon>Nocardia</taxon>
    </lineage>
</organism>
<evidence type="ECO:0000313" key="3">
    <source>
        <dbReference type="EMBL" id="ONM48369.1"/>
    </source>
</evidence>
<reference evidence="3 4" key="1">
    <citation type="journal article" date="2016" name="Antonie Van Leeuwenhoek">
        <title>Nocardia donostiensis sp. nov., isolated from human respiratory specimens.</title>
        <authorList>
            <person name="Ercibengoa M."/>
            <person name="Bell M."/>
            <person name="Marimon J.M."/>
            <person name="Humrighouse B."/>
            <person name="Klenk H.P."/>
            <person name="Potter G."/>
            <person name="Perez-Trallero E."/>
        </authorList>
    </citation>
    <scope>NUCLEOTIDE SEQUENCE [LARGE SCALE GENOMIC DNA]</scope>
    <source>
        <strain evidence="3 4">X1655</strain>
    </source>
</reference>
<dbReference type="GO" id="GO:0034220">
    <property type="term" value="P:monoatomic ion transmembrane transport"/>
    <property type="evidence" value="ECO:0007669"/>
    <property type="project" value="UniProtKB-KW"/>
</dbReference>
<feature type="transmembrane region" description="Helical" evidence="1">
    <location>
        <begin position="12"/>
        <end position="33"/>
    </location>
</feature>
<dbReference type="EMBL" id="MUMY01000010">
    <property type="protein sequence ID" value="ONM48369.1"/>
    <property type="molecule type" value="Genomic_DNA"/>
</dbReference>
<keyword evidence="3" id="KW-0407">Ion channel</keyword>
<evidence type="ECO:0000313" key="4">
    <source>
        <dbReference type="Proteomes" id="UP000188836"/>
    </source>
</evidence>
<dbReference type="Gene3D" id="1.10.287.70">
    <property type="match status" value="1"/>
</dbReference>
<evidence type="ECO:0000259" key="2">
    <source>
        <dbReference type="Pfam" id="PF07885"/>
    </source>
</evidence>
<dbReference type="AlphaFoldDB" id="A0A1W0BDT8"/>
<name>A0A1W0BDT8_9NOCA</name>
<sequence length="176" mass="19344">MAPRRISKRTHLWRNSVTIVCALLFYYCVPLGWDLGVSLPVQVMTLVLFTAGVTGLGWLAYRRVGQYLAATWDTGRRVDGLLLLITLVIVFFSLFYYLLEQRQPGQFDGLETRTDALYYTVATLGTVGFGDVSAAGQVARIASTVQIVFDLVVIGTLLAVMTTAITRRMTGPNATG</sequence>